<evidence type="ECO:0000256" key="3">
    <source>
        <dbReference type="ARBA" id="ARBA00022777"/>
    </source>
</evidence>
<dbReference type="Proteomes" id="UP000031166">
    <property type="component" value="Unassembled WGS sequence"/>
</dbReference>
<dbReference type="STRING" id="172043.RM53_01020"/>
<evidence type="ECO:0000256" key="1">
    <source>
        <dbReference type="ARBA" id="ARBA00022679"/>
    </source>
</evidence>
<keyword evidence="1" id="KW-0808">Transferase</keyword>
<comment type="caution">
    <text evidence="8">The sequence shown here is derived from an EMBL/GenBank/DDBJ whole genome shotgun (WGS) entry which is preliminary data.</text>
</comment>
<dbReference type="GO" id="GO:0050201">
    <property type="term" value="F:fucokinase activity"/>
    <property type="evidence" value="ECO:0007669"/>
    <property type="project" value="TreeGrafter"/>
</dbReference>
<keyword evidence="3 8" id="KW-0418">Kinase</keyword>
<dbReference type="SUPFAM" id="SSF55060">
    <property type="entry name" value="GHMP Kinase, C-terminal domain"/>
    <property type="match status" value="1"/>
</dbReference>
<evidence type="ECO:0000313" key="8">
    <source>
        <dbReference type="EMBL" id="KIC60716.1"/>
    </source>
</evidence>
<organism evidence="8 9">
    <name type="scientific">Brevundimonas nasdae</name>
    <dbReference type="NCBI Taxonomy" id="172043"/>
    <lineage>
        <taxon>Bacteria</taxon>
        <taxon>Pseudomonadati</taxon>
        <taxon>Pseudomonadota</taxon>
        <taxon>Alphaproteobacteria</taxon>
        <taxon>Caulobacterales</taxon>
        <taxon>Caulobacteraceae</taxon>
        <taxon>Brevundimonas</taxon>
    </lineage>
</organism>
<proteinExistence type="inferred from homology"/>
<evidence type="ECO:0000259" key="7">
    <source>
        <dbReference type="Pfam" id="PF08544"/>
    </source>
</evidence>
<dbReference type="Pfam" id="PF00288">
    <property type="entry name" value="GHMP_kinases_N"/>
    <property type="match status" value="1"/>
</dbReference>
<dbReference type="PRINTS" id="PR00960">
    <property type="entry name" value="LMBPPROTEIN"/>
</dbReference>
<dbReference type="EMBL" id="JWSY01000003">
    <property type="protein sequence ID" value="KIC60716.1"/>
    <property type="molecule type" value="Genomic_DNA"/>
</dbReference>
<reference evidence="8 9" key="1">
    <citation type="submission" date="2014-12" db="EMBL/GenBank/DDBJ databases">
        <title>Genome sequencing of Brevundimonas nasdae TPW30.</title>
        <authorList>
            <person name="Tan P.W."/>
            <person name="Chan K.-G."/>
        </authorList>
    </citation>
    <scope>NUCLEOTIDE SEQUENCE [LARGE SCALE GENOMIC DNA]</scope>
    <source>
        <strain evidence="8 9">TPW30</strain>
    </source>
</reference>
<evidence type="ECO:0000313" key="9">
    <source>
        <dbReference type="Proteomes" id="UP000031166"/>
    </source>
</evidence>
<dbReference type="Pfam" id="PF08544">
    <property type="entry name" value="GHMP_kinases_C"/>
    <property type="match status" value="1"/>
</dbReference>
<dbReference type="GO" id="GO:0042352">
    <property type="term" value="P:GDP-L-fucose salvage"/>
    <property type="evidence" value="ECO:0007669"/>
    <property type="project" value="TreeGrafter"/>
</dbReference>
<dbReference type="InterPro" id="IPR052203">
    <property type="entry name" value="GHMP_Kinase-Related"/>
</dbReference>
<dbReference type="PANTHER" id="PTHR32463">
    <property type="entry name" value="L-FUCOSE KINASE"/>
    <property type="match status" value="1"/>
</dbReference>
<evidence type="ECO:0000256" key="4">
    <source>
        <dbReference type="ARBA" id="ARBA00022840"/>
    </source>
</evidence>
<keyword evidence="2" id="KW-0547">Nucleotide-binding</keyword>
<comment type="similarity">
    <text evidence="5">Belongs to the GHMP kinase family.</text>
</comment>
<keyword evidence="4" id="KW-0067">ATP-binding</keyword>
<dbReference type="PANTHER" id="PTHR32463:SF0">
    <property type="entry name" value="L-FUCOSE KINASE"/>
    <property type="match status" value="1"/>
</dbReference>
<evidence type="ECO:0000256" key="2">
    <source>
        <dbReference type="ARBA" id="ARBA00022741"/>
    </source>
</evidence>
<name>A0A0B4D1Z5_9CAUL</name>
<dbReference type="InterPro" id="IPR001174">
    <property type="entry name" value="HddA/FKP"/>
</dbReference>
<evidence type="ECO:0000256" key="5">
    <source>
        <dbReference type="ARBA" id="ARBA00038121"/>
    </source>
</evidence>
<dbReference type="PIRSF" id="PIRSF036406">
    <property type="entry name" value="Hept_kin"/>
    <property type="match status" value="1"/>
</dbReference>
<dbReference type="InterPro" id="IPR013750">
    <property type="entry name" value="GHMP_kinase_C_dom"/>
</dbReference>
<dbReference type="RefSeq" id="WP_039243805.1">
    <property type="nucleotide sequence ID" value="NZ_JWSY01000003.1"/>
</dbReference>
<dbReference type="InterPro" id="IPR020568">
    <property type="entry name" value="Ribosomal_Su5_D2-typ_SF"/>
</dbReference>
<dbReference type="SUPFAM" id="SSF54211">
    <property type="entry name" value="Ribosomal protein S5 domain 2-like"/>
    <property type="match status" value="1"/>
</dbReference>
<dbReference type="Gene3D" id="3.30.230.120">
    <property type="match status" value="1"/>
</dbReference>
<sequence>MIISRTPLRMSFVGGGSDISSFYRRYGGAVLSTAIDKYVYVSINRKFDGGIRLAYSKTEEVNSLDQVEHRLVKATFEMLDLKGGVEITTTADIPSRGTGLGSSSSFTVGLIQAASAYQGRYMSAQEMSERSCEVEIERCGEPIGKQDQYAAAYGGFNLIEFNTDDTVKVSPVIMPAETKQRMQDGVITFYTGVTRSASHILKEQTAVSGSSAAKQDALRRMVELAYVARDEMANGNVTSFGEILHENWMLKRSLTADISNTAIDGWYDAAINAGALGGKLLGAGAGGFMMFYADPERHQAIARAVGLRQVDFKFEPMGSRILFYNPN</sequence>
<feature type="domain" description="GHMP kinase N-terminal" evidence="6">
    <location>
        <begin position="72"/>
        <end position="155"/>
    </location>
</feature>
<gene>
    <name evidence="8" type="ORF">RM53_01020</name>
</gene>
<dbReference type="InterPro" id="IPR014606">
    <property type="entry name" value="Heptose_7-P_kinase"/>
</dbReference>
<evidence type="ECO:0000259" key="6">
    <source>
        <dbReference type="Pfam" id="PF00288"/>
    </source>
</evidence>
<dbReference type="AlphaFoldDB" id="A0A0B4D1Z5"/>
<dbReference type="InterPro" id="IPR036554">
    <property type="entry name" value="GHMP_kinase_C_sf"/>
</dbReference>
<accession>A0A0B4D1Z5</accession>
<dbReference type="InterPro" id="IPR006204">
    <property type="entry name" value="GHMP_kinase_N_dom"/>
</dbReference>
<feature type="domain" description="GHMP kinase C-terminal" evidence="7">
    <location>
        <begin position="229"/>
        <end position="305"/>
    </location>
</feature>
<protein>
    <submittedName>
        <fullName evidence="8">GHMP kinase</fullName>
    </submittedName>
</protein>
<dbReference type="GO" id="GO:0005524">
    <property type="term" value="F:ATP binding"/>
    <property type="evidence" value="ECO:0007669"/>
    <property type="project" value="UniProtKB-KW"/>
</dbReference>